<keyword evidence="1" id="KW-0479">Metal-binding</keyword>
<gene>
    <name evidence="6" type="ORF">TEA_006138</name>
</gene>
<keyword evidence="7" id="KW-1185">Reference proteome</keyword>
<evidence type="ECO:0000256" key="4">
    <source>
        <dbReference type="SAM" id="Phobius"/>
    </source>
</evidence>
<feature type="compositionally biased region" description="Basic residues" evidence="3">
    <location>
        <begin position="134"/>
        <end position="144"/>
    </location>
</feature>
<dbReference type="EMBL" id="SDRB02011322">
    <property type="protein sequence ID" value="THG01792.1"/>
    <property type="molecule type" value="Genomic_DNA"/>
</dbReference>
<dbReference type="InterPro" id="IPR036236">
    <property type="entry name" value="Znf_C2H2_sf"/>
</dbReference>
<dbReference type="SUPFAM" id="SSF57667">
    <property type="entry name" value="beta-beta-alpha zinc fingers"/>
    <property type="match status" value="2"/>
</dbReference>
<dbReference type="PANTHER" id="PTHR36390">
    <property type="entry name" value="MYOSIN HEAVY CHAIN-LIKE PROTEIN"/>
    <property type="match status" value="1"/>
</dbReference>
<keyword evidence="1" id="KW-0863">Zinc-finger</keyword>
<feature type="transmembrane region" description="Helical" evidence="4">
    <location>
        <begin position="930"/>
        <end position="954"/>
    </location>
</feature>
<evidence type="ECO:0000313" key="7">
    <source>
        <dbReference type="Proteomes" id="UP000306102"/>
    </source>
</evidence>
<protein>
    <recommendedName>
        <fullName evidence="5">C2H2-type domain-containing protein</fullName>
    </recommendedName>
</protein>
<sequence>MEEDQEFKHSCKFCNKSFPCGRSLGGHMRSHVINSSVETDEKLTKKKLSSINNGENNASYGLRENPKKTCRFARSNGEDAMFHDKLCRECGKGFQSWKALFGHMKCHSERFSSNSAVEVIDSQSDNETAGAAPNRKKRSRRMKMTRYNNNNIATTTTTTSSSVSEIEHEQEEVAMCLMMLSRDVGSKFNGLSSVTESSDNNFELLEAGSSIFPRKIAKRGIMNSWSDCGEAVKFKKLRNGKLGSKILDSISQLDTNQSDCVEKLFSRNGSKLNKSDFEASEVELGKDLMLDQAEKQSKFECTTCNKTFHSYQALGGHRASHKKIKGCFASKIDSSPENSFETTEITPTPNPIHEIKSTNKKNPIEQETSTSICVSKKSKGQHECPICFKVFSSGQALGGHKRSHLIGASSEAKNNQSSGVVIQKPISEIRDLLDLNLPAPVEEDSGRVHVEFKPWWVESNHKHEAMMSSQSSSGSENSFEIEELLQIRTRCQESLEAHAKTLYKARAEDEKHIQELERELKNCSQEIDYLQDQLNARNDEVYCLGEHVHSLELKLANMESLEEKVGRLREELKWSNSERLILMQELESKEVEIRQSAACIEKLEESISPVSLEYQCEIESMKLDLEQNCFEAKKFKEEAAREKLKMNELIQDFEYQIQDAQKVIECLNEEYKELREKLETSEKNARVFCQKMEEQFEEWLENDGPQLNTQPLSHELEKDVSTCGDILGPLLFRLAVDAALKDKMDKMSCQILEYELLLKQLKEELRAEKLKAKEEAEDLAQEMAELRYQITGLLEEERKRRACIEQISLQRIAELEAQNAKFKGFLRGCFLEPLEAKTSKFRTTDVAELHRLKDIQNDEVVTTLDKDSKLSLLMNPTRPVQARMVPEICMEIRRRSTRIFIVVTIKADDGSDLYSSGYVDPSKKWISSKAVVIVLLICGLLTTLAFTASIRVCLVSVG</sequence>
<feature type="domain" description="C2H2-type" evidence="5">
    <location>
        <begin position="9"/>
        <end position="31"/>
    </location>
</feature>
<keyword evidence="1" id="KW-0862">Zinc</keyword>
<evidence type="ECO:0000256" key="1">
    <source>
        <dbReference type="PROSITE-ProRule" id="PRU00042"/>
    </source>
</evidence>
<dbReference type="InterPro" id="IPR013087">
    <property type="entry name" value="Znf_C2H2_type"/>
</dbReference>
<comment type="caution">
    <text evidence="6">The sequence shown here is derived from an EMBL/GenBank/DDBJ whole genome shotgun (WGS) entry which is preliminary data.</text>
</comment>
<feature type="region of interest" description="Disordered" evidence="3">
    <location>
        <begin position="120"/>
        <end position="145"/>
    </location>
</feature>
<feature type="coiled-coil region" evidence="2">
    <location>
        <begin position="744"/>
        <end position="796"/>
    </location>
</feature>
<feature type="domain" description="C2H2-type" evidence="5">
    <location>
        <begin position="85"/>
        <end position="112"/>
    </location>
</feature>
<dbReference type="PANTHER" id="PTHR36390:SF1">
    <property type="entry name" value="MYOSIN HEAVY CHAIN-LIKE PROTEIN"/>
    <property type="match status" value="1"/>
</dbReference>
<feature type="domain" description="C2H2-type" evidence="5">
    <location>
        <begin position="382"/>
        <end position="404"/>
    </location>
</feature>
<dbReference type="Pfam" id="PF13912">
    <property type="entry name" value="zf-C2H2_6"/>
    <property type="match status" value="4"/>
</dbReference>
<feature type="coiled-coil region" evidence="2">
    <location>
        <begin position="632"/>
        <end position="691"/>
    </location>
</feature>
<dbReference type="Proteomes" id="UP000306102">
    <property type="component" value="Unassembled WGS sequence"/>
</dbReference>
<evidence type="ECO:0000259" key="5">
    <source>
        <dbReference type="PROSITE" id="PS50157"/>
    </source>
</evidence>
<dbReference type="AlphaFoldDB" id="A0A4S4DGD3"/>
<reference evidence="6 7" key="1">
    <citation type="journal article" date="2018" name="Proc. Natl. Acad. Sci. U.S.A.">
        <title>Draft genome sequence of Camellia sinensis var. sinensis provides insights into the evolution of the tea genome and tea quality.</title>
        <authorList>
            <person name="Wei C."/>
            <person name="Yang H."/>
            <person name="Wang S."/>
            <person name="Zhao J."/>
            <person name="Liu C."/>
            <person name="Gao L."/>
            <person name="Xia E."/>
            <person name="Lu Y."/>
            <person name="Tai Y."/>
            <person name="She G."/>
            <person name="Sun J."/>
            <person name="Cao H."/>
            <person name="Tong W."/>
            <person name="Gao Q."/>
            <person name="Li Y."/>
            <person name="Deng W."/>
            <person name="Jiang X."/>
            <person name="Wang W."/>
            <person name="Chen Q."/>
            <person name="Zhang S."/>
            <person name="Li H."/>
            <person name="Wu J."/>
            <person name="Wang P."/>
            <person name="Li P."/>
            <person name="Shi C."/>
            <person name="Zheng F."/>
            <person name="Jian J."/>
            <person name="Huang B."/>
            <person name="Shan D."/>
            <person name="Shi M."/>
            <person name="Fang C."/>
            <person name="Yue Y."/>
            <person name="Li F."/>
            <person name="Li D."/>
            <person name="Wei S."/>
            <person name="Han B."/>
            <person name="Jiang C."/>
            <person name="Yin Y."/>
            <person name="Xia T."/>
            <person name="Zhang Z."/>
            <person name="Bennetzen J.L."/>
            <person name="Zhao S."/>
            <person name="Wan X."/>
        </authorList>
    </citation>
    <scope>NUCLEOTIDE SEQUENCE [LARGE SCALE GENOMIC DNA]</scope>
    <source>
        <strain evidence="7">cv. Shuchazao</strain>
        <tissue evidence="6">Leaf</tissue>
    </source>
</reference>
<evidence type="ECO:0000256" key="3">
    <source>
        <dbReference type="SAM" id="MobiDB-lite"/>
    </source>
</evidence>
<keyword evidence="4" id="KW-1133">Transmembrane helix</keyword>
<keyword evidence="4" id="KW-0472">Membrane</keyword>
<dbReference type="PROSITE" id="PS00028">
    <property type="entry name" value="ZINC_FINGER_C2H2_1"/>
    <property type="match status" value="4"/>
</dbReference>
<dbReference type="PROSITE" id="PS50157">
    <property type="entry name" value="ZINC_FINGER_C2H2_2"/>
    <property type="match status" value="4"/>
</dbReference>
<dbReference type="Gene3D" id="3.30.160.60">
    <property type="entry name" value="Classic Zinc Finger"/>
    <property type="match status" value="2"/>
</dbReference>
<dbReference type="STRING" id="542762.A0A4S4DGD3"/>
<accession>A0A4S4DGD3</accession>
<organism evidence="6 7">
    <name type="scientific">Camellia sinensis var. sinensis</name>
    <name type="common">China tea</name>
    <dbReference type="NCBI Taxonomy" id="542762"/>
    <lineage>
        <taxon>Eukaryota</taxon>
        <taxon>Viridiplantae</taxon>
        <taxon>Streptophyta</taxon>
        <taxon>Embryophyta</taxon>
        <taxon>Tracheophyta</taxon>
        <taxon>Spermatophyta</taxon>
        <taxon>Magnoliopsida</taxon>
        <taxon>eudicotyledons</taxon>
        <taxon>Gunneridae</taxon>
        <taxon>Pentapetalae</taxon>
        <taxon>asterids</taxon>
        <taxon>Ericales</taxon>
        <taxon>Theaceae</taxon>
        <taxon>Camellia</taxon>
    </lineage>
</organism>
<keyword evidence="4" id="KW-0812">Transmembrane</keyword>
<name>A0A4S4DGD3_CAMSN</name>
<dbReference type="GO" id="GO:0008270">
    <property type="term" value="F:zinc ion binding"/>
    <property type="evidence" value="ECO:0007669"/>
    <property type="project" value="UniProtKB-KW"/>
</dbReference>
<dbReference type="SMART" id="SM00355">
    <property type="entry name" value="ZnF_C2H2"/>
    <property type="match status" value="4"/>
</dbReference>
<keyword evidence="2" id="KW-0175">Coiled coil</keyword>
<proteinExistence type="predicted"/>
<feature type="coiled-coil region" evidence="2">
    <location>
        <begin position="499"/>
        <end position="578"/>
    </location>
</feature>
<evidence type="ECO:0000256" key="2">
    <source>
        <dbReference type="SAM" id="Coils"/>
    </source>
</evidence>
<feature type="domain" description="C2H2-type" evidence="5">
    <location>
        <begin position="299"/>
        <end position="326"/>
    </location>
</feature>
<evidence type="ECO:0000313" key="6">
    <source>
        <dbReference type="EMBL" id="THG01792.1"/>
    </source>
</evidence>